<accession>E5E402</accession>
<gene>
    <name evidence="1" type="ORF">Acj61p021</name>
</gene>
<proteinExistence type="predicted"/>
<protein>
    <submittedName>
        <fullName evidence="1">Uncharacterized protein</fullName>
    </submittedName>
</protein>
<reference evidence="1 2" key="1">
    <citation type="journal article" date="2010" name="Virol. J.">
        <title>Genomes of the T4-related bacteriophages as windows on microbial genome evolution.</title>
        <authorList>
            <person name="Petrov V.M."/>
            <person name="Ratnayaka S."/>
            <person name="Nolan J.M."/>
            <person name="Miller E.S."/>
            <person name="Karam J.D."/>
        </authorList>
    </citation>
    <scope>NUCLEOTIDE SEQUENCE [LARGE SCALE GENOMIC DNA]</scope>
</reference>
<keyword evidence="2" id="KW-1185">Reference proteome</keyword>
<sequence length="115" mass="12918">MKLSNVTEFKLGHIYQCIKRKEGVRLGDVEIGDFIGILAVGSTIDRHASTPEIDRVATKYVVLNDFRYTPSDDVVLSDWVYECFLEVDASTIPVELHNAYVRTMNATPKQLGAIQ</sequence>
<organism evidence="1 2">
    <name type="scientific">Acinetobacter phage Acj61</name>
    <dbReference type="NCBI Taxonomy" id="760732"/>
    <lineage>
        <taxon>Viruses</taxon>
        <taxon>Duplodnaviria</taxon>
        <taxon>Heunggongvirae</taxon>
        <taxon>Uroviricota</taxon>
        <taxon>Caudoviricetes</taxon>
        <taxon>Pantevenvirales</taxon>
        <taxon>Straboviridae</taxon>
        <taxon>Twarogvirinae</taxon>
        <taxon>Lasallevirus</taxon>
        <taxon>Lasallevirus Acj61</taxon>
        <taxon>Acinetobacter virus Acj61</taxon>
    </lineage>
</organism>
<evidence type="ECO:0000313" key="2">
    <source>
        <dbReference type="Proteomes" id="UP000008730"/>
    </source>
</evidence>
<dbReference type="RefSeq" id="YP_004009638.1">
    <property type="nucleotide sequence ID" value="NC_014661.1"/>
</dbReference>
<dbReference type="KEGG" id="vg:9925912"/>
<dbReference type="GeneID" id="9925912"/>
<dbReference type="EMBL" id="GU911519">
    <property type="protein sequence ID" value="ADG35986.1"/>
    <property type="molecule type" value="Genomic_DNA"/>
</dbReference>
<dbReference type="Proteomes" id="UP000008730">
    <property type="component" value="Segment"/>
</dbReference>
<evidence type="ECO:0000313" key="1">
    <source>
        <dbReference type="EMBL" id="ADG35986.1"/>
    </source>
</evidence>
<name>E5E402_9CAUD</name>